<dbReference type="InterPro" id="IPR007889">
    <property type="entry name" value="HTH_Psq"/>
</dbReference>
<dbReference type="InterPro" id="IPR009057">
    <property type="entry name" value="Homeodomain-like_sf"/>
</dbReference>
<comment type="subcellular location">
    <subcellularLocation>
        <location evidence="1">Nucleus</location>
    </subcellularLocation>
</comment>
<dbReference type="Pfam" id="PF04218">
    <property type="entry name" value="CENP-B_N"/>
    <property type="match status" value="1"/>
</dbReference>
<keyword evidence="2" id="KW-0238">DNA-binding</keyword>
<evidence type="ECO:0000256" key="3">
    <source>
        <dbReference type="ARBA" id="ARBA00023242"/>
    </source>
</evidence>
<dbReference type="InterPro" id="IPR006600">
    <property type="entry name" value="HTH_CenpB_DNA-bd_dom"/>
</dbReference>
<dbReference type="SMART" id="SM00674">
    <property type="entry name" value="CENPB"/>
    <property type="match status" value="1"/>
</dbReference>
<dbReference type="AlphaFoldDB" id="A0A1E1X330"/>
<dbReference type="Pfam" id="PF03221">
    <property type="entry name" value="HTH_Tnp_Tc5"/>
    <property type="match status" value="1"/>
</dbReference>
<dbReference type="PROSITE" id="PS51253">
    <property type="entry name" value="HTH_CENPB"/>
    <property type="match status" value="1"/>
</dbReference>
<evidence type="ECO:0000259" key="4">
    <source>
        <dbReference type="PROSITE" id="PS51253"/>
    </source>
</evidence>
<dbReference type="PANTHER" id="PTHR19303:SF73">
    <property type="entry name" value="PROTEIN PDC2"/>
    <property type="match status" value="1"/>
</dbReference>
<protein>
    <submittedName>
        <fullName evidence="5">Putative tigger transposable element</fullName>
    </submittedName>
</protein>
<sequence length="518" mass="59056">MATATPAKRPQQPANDLERKVKILKELNEGISRQEVMKKYGVKRSTLSDYVKNKEKIFEAFDSGKFTGKRKRLRTAAHPKLEEALLRWITDMRDGQLPLSGPLICQQADRYAQKMNIESFSASEGWFARFKERHGLVFRNVCGEKAAVDERRIADWKTTELLQYLARYEPADVFNADETALFFKALPDKTITFKGDPCVGGKRSKERVTVLLASNMSGTERLPLLVIGKAKNPRCFKNIPRLPVEYRANRKAWMTSDIFQAWLRQLDRRFSANKRKVLLVVDNCSAHTRVTGLECIELVFLPPNTTAALQPLDQGIIQHVKCRYRKHVLERMLLCKEAGREYYDLNLLSAIHILVQVWNNTPAEVIANSFRHSGFVRPDDCDVPPEVTAEDTPEPTENMDNEEVDDRRFEFLLPSGVQLADYVAIDDDAAVAGLLTDADILSEVLDGDENHSDEDDRDPPSRRRTVQEAAEALAVLEEFCVECRDSERAHHHLMGLKKIVLAQIPATRQTKITQFFMQ</sequence>
<dbReference type="EMBL" id="GFAC01005544">
    <property type="protein sequence ID" value="JAT93644.1"/>
    <property type="molecule type" value="mRNA"/>
</dbReference>
<dbReference type="GO" id="GO:0005634">
    <property type="term" value="C:nucleus"/>
    <property type="evidence" value="ECO:0007669"/>
    <property type="project" value="UniProtKB-SubCell"/>
</dbReference>
<evidence type="ECO:0000256" key="2">
    <source>
        <dbReference type="ARBA" id="ARBA00023125"/>
    </source>
</evidence>
<dbReference type="GO" id="GO:0003677">
    <property type="term" value="F:DNA binding"/>
    <property type="evidence" value="ECO:0007669"/>
    <property type="project" value="UniProtKB-KW"/>
</dbReference>
<keyword evidence="3" id="KW-0539">Nucleus</keyword>
<organism evidence="5">
    <name type="scientific">Amblyomma aureolatum</name>
    <dbReference type="NCBI Taxonomy" id="187763"/>
    <lineage>
        <taxon>Eukaryota</taxon>
        <taxon>Metazoa</taxon>
        <taxon>Ecdysozoa</taxon>
        <taxon>Arthropoda</taxon>
        <taxon>Chelicerata</taxon>
        <taxon>Arachnida</taxon>
        <taxon>Acari</taxon>
        <taxon>Parasitiformes</taxon>
        <taxon>Ixodida</taxon>
        <taxon>Ixodoidea</taxon>
        <taxon>Ixodidae</taxon>
        <taxon>Amblyomminae</taxon>
        <taxon>Amblyomma</taxon>
    </lineage>
</organism>
<reference evidence="5" key="1">
    <citation type="journal article" date="2017" name="Front. Cell. Infect. Microbiol.">
        <title>The Distinct Transcriptional Response of the Midgut of Amblyomma sculptum and Amblyomma aureolatum Ticks to Rickettsia rickettsii Correlates to Their Differences in Susceptibility to Infection.</title>
        <authorList>
            <person name="Martins L.A."/>
            <person name="Galletti M.F.B.M."/>
            <person name="Ribeiro J.M."/>
            <person name="Fujita A."/>
            <person name="Costa F.B."/>
            <person name="Labruna M.B."/>
            <person name="Daffre S."/>
            <person name="Fogaca A.C."/>
        </authorList>
    </citation>
    <scope>NUCLEOTIDE SEQUENCE</scope>
</reference>
<name>A0A1E1X330_9ACAR</name>
<dbReference type="Gene3D" id="1.10.10.60">
    <property type="entry name" value="Homeodomain-like"/>
    <property type="match status" value="2"/>
</dbReference>
<proteinExistence type="evidence at transcript level"/>
<dbReference type="Pfam" id="PF03184">
    <property type="entry name" value="DDE_1"/>
    <property type="match status" value="1"/>
</dbReference>
<accession>A0A1E1X330</accession>
<dbReference type="SUPFAM" id="SSF46689">
    <property type="entry name" value="Homeodomain-like"/>
    <property type="match status" value="2"/>
</dbReference>
<dbReference type="InterPro" id="IPR050863">
    <property type="entry name" value="CenT-Element_Derived"/>
</dbReference>
<dbReference type="PANTHER" id="PTHR19303">
    <property type="entry name" value="TRANSPOSON"/>
    <property type="match status" value="1"/>
</dbReference>
<feature type="domain" description="HTH CENPB-type" evidence="4">
    <location>
        <begin position="69"/>
        <end position="140"/>
    </location>
</feature>
<dbReference type="InterPro" id="IPR004875">
    <property type="entry name" value="DDE_SF_endonuclease_dom"/>
</dbReference>
<evidence type="ECO:0000313" key="5">
    <source>
        <dbReference type="EMBL" id="JAT93644.1"/>
    </source>
</evidence>
<evidence type="ECO:0000256" key="1">
    <source>
        <dbReference type="ARBA" id="ARBA00004123"/>
    </source>
</evidence>